<feature type="domain" description="FAD-dependent urate hydroxylase HpyO/Asp monooxygenase CreE-like FAD/NAD(P)-binding" evidence="1">
    <location>
        <begin position="5"/>
        <end position="153"/>
    </location>
</feature>
<dbReference type="InterPro" id="IPR036188">
    <property type="entry name" value="FAD/NAD-bd_sf"/>
</dbReference>
<accession>A0ABY7Z4P9</accession>
<dbReference type="SUPFAM" id="SSF51905">
    <property type="entry name" value="FAD/NAD(P)-binding domain"/>
    <property type="match status" value="1"/>
</dbReference>
<name>A0ABY7Z4P9_9PSED</name>
<dbReference type="Proteomes" id="UP001222282">
    <property type="component" value="Chromosome"/>
</dbReference>
<organism evidence="2 3">
    <name type="scientific">Pseudomonas serboccidentalis</name>
    <dbReference type="NCBI Taxonomy" id="2964670"/>
    <lineage>
        <taxon>Bacteria</taxon>
        <taxon>Pseudomonadati</taxon>
        <taxon>Pseudomonadota</taxon>
        <taxon>Gammaproteobacteria</taxon>
        <taxon>Pseudomonadales</taxon>
        <taxon>Pseudomonadaceae</taxon>
        <taxon>Pseudomonas</taxon>
    </lineage>
</organism>
<sequence length="459" mass="51255">MNTYVVVGAGFSGTVAAIEFLNRVQHEAQLLIINRSGLIARGLAYGTNSPLHLLNVPAGNMTALADEPDSFLKYCIERNMEVTAGSFVSRKVYGDYLEHLLNRAIERSSPRVKTTQISAEVVSLTPNGQGATIELDSGEIFKADQVTLAFGHFPPSNPSGLGSVSETHYYQQDPWEQRADSKIQKDEPILLIGGGLTAIDVISNLMKSKHTGKVYMLSRRGLLPKSHRVARGQHTDHTHTRNRLLESKPSILGYLKIIRNAIKTGLNEQIDWRDIIASIRPVTAELWRRLPDTERRRFLRHLQSYWDVHRHRVAPDTFQIFEDALNRGQLIPLAGRIVSMDVVNGSVTAVIKERRKASNRLLTVNLVVNCTGPTSNPEKTKSPLIKKLLKKGLVVSDTLGLGVCVNEHYYLKNTHGEPNDWLSYVGPMLKADHWELTAVPELRVAARSVALNVCQKFER</sequence>
<dbReference type="PANTHER" id="PTHR40254">
    <property type="entry name" value="BLR0577 PROTEIN"/>
    <property type="match status" value="1"/>
</dbReference>
<dbReference type="RefSeq" id="WP_274657493.1">
    <property type="nucleotide sequence ID" value="NZ_CP101655.1"/>
</dbReference>
<dbReference type="InterPro" id="IPR052189">
    <property type="entry name" value="L-asp_N-monooxygenase_NS-form"/>
</dbReference>
<dbReference type="Gene3D" id="3.50.50.60">
    <property type="entry name" value="FAD/NAD(P)-binding domain"/>
    <property type="match status" value="1"/>
</dbReference>
<keyword evidence="3" id="KW-1185">Reference proteome</keyword>
<gene>
    <name evidence="2" type="ORF">NN484_16575</name>
</gene>
<protein>
    <submittedName>
        <fullName evidence="2">FAD/NAD(P)-binding protein</fullName>
    </submittedName>
</protein>
<dbReference type="Pfam" id="PF13454">
    <property type="entry name" value="NAD_binding_9"/>
    <property type="match status" value="1"/>
</dbReference>
<evidence type="ECO:0000313" key="2">
    <source>
        <dbReference type="EMBL" id="WDR34128.1"/>
    </source>
</evidence>
<proteinExistence type="predicted"/>
<evidence type="ECO:0000259" key="1">
    <source>
        <dbReference type="Pfam" id="PF13454"/>
    </source>
</evidence>
<reference evidence="2 3" key="1">
    <citation type="submission" date="2022-07" db="EMBL/GenBank/DDBJ databases">
        <authorList>
            <person name="Abrouk D."/>
            <person name="Moenne-Loccoz Y."/>
            <person name="Todorovic I."/>
            <person name="Raicevic V."/>
            <person name="Jovicic-Petrovic J."/>
        </authorList>
    </citation>
    <scope>NUCLEOTIDE SEQUENCE [LARGE SCALE GENOMIC DNA]</scope>
    <source>
        <strain evidence="3">IT-P374</strain>
    </source>
</reference>
<dbReference type="EMBL" id="CP101655">
    <property type="protein sequence ID" value="WDR34128.1"/>
    <property type="molecule type" value="Genomic_DNA"/>
</dbReference>
<dbReference type="PANTHER" id="PTHR40254:SF1">
    <property type="entry name" value="BLR0577 PROTEIN"/>
    <property type="match status" value="1"/>
</dbReference>
<dbReference type="InterPro" id="IPR038732">
    <property type="entry name" value="HpyO/CreE_NAD-binding"/>
</dbReference>
<evidence type="ECO:0000313" key="3">
    <source>
        <dbReference type="Proteomes" id="UP001222282"/>
    </source>
</evidence>